<evidence type="ECO:0008006" key="14">
    <source>
        <dbReference type="Google" id="ProtNLM"/>
    </source>
</evidence>
<feature type="transmembrane region" description="Helical" evidence="11">
    <location>
        <begin position="411"/>
        <end position="432"/>
    </location>
</feature>
<keyword evidence="5" id="KW-0107">Calcium channel</keyword>
<keyword evidence="9" id="KW-0407">Ion channel</keyword>
<dbReference type="PROSITE" id="PS50088">
    <property type="entry name" value="ANK_REPEAT"/>
    <property type="match status" value="1"/>
</dbReference>
<evidence type="ECO:0000256" key="1">
    <source>
        <dbReference type="ARBA" id="ARBA00004651"/>
    </source>
</evidence>
<dbReference type="SMART" id="SM00248">
    <property type="entry name" value="ANK"/>
    <property type="match status" value="3"/>
</dbReference>
<feature type="transmembrane region" description="Helical" evidence="11">
    <location>
        <begin position="475"/>
        <end position="495"/>
    </location>
</feature>
<evidence type="ECO:0000256" key="2">
    <source>
        <dbReference type="ARBA" id="ARBA00022448"/>
    </source>
</evidence>
<comment type="caution">
    <text evidence="12">The sequence shown here is derived from an EMBL/GenBank/DDBJ whole genome shotgun (WGS) entry which is preliminary data.</text>
</comment>
<dbReference type="PANTHER" id="PTHR10582:SF2">
    <property type="entry name" value="INACTIVE"/>
    <property type="match status" value="1"/>
</dbReference>
<keyword evidence="13" id="KW-1185">Reference proteome</keyword>
<dbReference type="PANTHER" id="PTHR10582">
    <property type="entry name" value="TRANSIENT RECEPTOR POTENTIAL ION CHANNEL PROTEIN"/>
    <property type="match status" value="1"/>
</dbReference>
<dbReference type="Gene3D" id="1.25.40.20">
    <property type="entry name" value="Ankyrin repeat-containing domain"/>
    <property type="match status" value="1"/>
</dbReference>
<keyword evidence="11" id="KW-0812">Transmembrane</keyword>
<gene>
    <name evidence="12" type="ORF">ACJMK2_038269</name>
</gene>
<accession>A0ABD3WBL1</accession>
<organism evidence="12 13">
    <name type="scientific">Sinanodonta woodiana</name>
    <name type="common">Chinese pond mussel</name>
    <name type="synonym">Anodonta woodiana</name>
    <dbReference type="NCBI Taxonomy" id="1069815"/>
    <lineage>
        <taxon>Eukaryota</taxon>
        <taxon>Metazoa</taxon>
        <taxon>Spiralia</taxon>
        <taxon>Lophotrochozoa</taxon>
        <taxon>Mollusca</taxon>
        <taxon>Bivalvia</taxon>
        <taxon>Autobranchia</taxon>
        <taxon>Heteroconchia</taxon>
        <taxon>Palaeoheterodonta</taxon>
        <taxon>Unionida</taxon>
        <taxon>Unionoidea</taxon>
        <taxon>Unionidae</taxon>
        <taxon>Unioninae</taxon>
        <taxon>Sinanodonta</taxon>
    </lineage>
</organism>
<keyword evidence="11" id="KW-1133">Transmembrane helix</keyword>
<evidence type="ECO:0000256" key="7">
    <source>
        <dbReference type="ARBA" id="ARBA00022837"/>
    </source>
</evidence>
<evidence type="ECO:0000256" key="4">
    <source>
        <dbReference type="ARBA" id="ARBA00022568"/>
    </source>
</evidence>
<evidence type="ECO:0000256" key="5">
    <source>
        <dbReference type="ARBA" id="ARBA00022673"/>
    </source>
</evidence>
<dbReference type="GO" id="GO:0005262">
    <property type="term" value="F:calcium channel activity"/>
    <property type="evidence" value="ECO:0007669"/>
    <property type="project" value="UniProtKB-KW"/>
</dbReference>
<keyword evidence="4" id="KW-0109">Calcium transport</keyword>
<dbReference type="AlphaFoldDB" id="A0ABD3WBL1"/>
<keyword evidence="11" id="KW-0472">Membrane</keyword>
<sequence length="705" mass="82127">MEQGSTTRLTEKIEWPRKRGSVFPEESRSLSNLSKWLETVTNKKDKLEIRNLIKNLESQIQLDNYNEAILHIVVCHGDTKLVDSLLNPLSEETQIQRLHTRVADKAFNNNVMGAELPLSVATLTGNKIMVEYLLRRGARPTEKNSRGENVLHSIIFYAYLYPEKADLMLEMVTFYLDTSTAMKELIQKKPDENIHWRMLLTTNNRGNNPLQVAIQLGQLEIFKYIFQTAYRYELNSLFSIERYDMTDVDMSLTLFPETSNERLKVLQDTYPLDHLFSIDIKTAMAFLNYRPLSRLIRERWIGYRKLFWLTFFFHSVIMIMLTVTAVIRAERKPIGGVITDVNEINNATDVLPSHVFSIPAKGVSEQFVIATGFISFFVAILCIVQEIWRLYKGRLCLQIKNLFHPFSNNMFRLQIFIFGLSLIADFLATWFSVYGEDFALLLAIIIGWFLFLFFFRAMRRFCQFTSLAQRAMFDIIRFSVIIFIELVAFTTVMYALIRGSKLDANDDGREFQETWIKALFLVFQQIFGIGDLPLSNIRNRVIVNLVYICFIVTTTVLMLNALIAIMSNTCTQLFNSNDVTAHLRFHQYSIIRFFESILSDRYVMRKARTNLKEVDDQKSPHQKRFVLNIKSLRSFSNEYRQHNSLESINSQQTSSTNVMTRKPLESDSIEIHHLCMGLCDKCHIKYALPKTEMNKTYDIKVKCKF</sequence>
<proteinExistence type="predicted"/>
<evidence type="ECO:0000313" key="13">
    <source>
        <dbReference type="Proteomes" id="UP001634394"/>
    </source>
</evidence>
<dbReference type="SUPFAM" id="SSF48403">
    <property type="entry name" value="Ankyrin repeat"/>
    <property type="match status" value="1"/>
</dbReference>
<feature type="transmembrane region" description="Helical" evidence="11">
    <location>
        <begin position="438"/>
        <end position="455"/>
    </location>
</feature>
<keyword evidence="3" id="KW-1003">Cell membrane</keyword>
<evidence type="ECO:0000256" key="3">
    <source>
        <dbReference type="ARBA" id="ARBA00022475"/>
    </source>
</evidence>
<evidence type="ECO:0000256" key="11">
    <source>
        <dbReference type="SAM" id="Phobius"/>
    </source>
</evidence>
<dbReference type="GO" id="GO:0005886">
    <property type="term" value="C:plasma membrane"/>
    <property type="evidence" value="ECO:0007669"/>
    <property type="project" value="UniProtKB-SubCell"/>
</dbReference>
<evidence type="ECO:0000256" key="9">
    <source>
        <dbReference type="ARBA" id="ARBA00023303"/>
    </source>
</evidence>
<name>A0ABD3WBL1_SINWO</name>
<feature type="repeat" description="ANK" evidence="10">
    <location>
        <begin position="113"/>
        <end position="145"/>
    </location>
</feature>
<reference evidence="12 13" key="1">
    <citation type="submission" date="2024-11" db="EMBL/GenBank/DDBJ databases">
        <title>Chromosome-level genome assembly of the freshwater bivalve Anodonta woodiana.</title>
        <authorList>
            <person name="Chen X."/>
        </authorList>
    </citation>
    <scope>NUCLEOTIDE SEQUENCE [LARGE SCALE GENOMIC DNA]</scope>
    <source>
        <strain evidence="12">MN2024</strain>
        <tissue evidence="12">Gills</tissue>
    </source>
</reference>
<evidence type="ECO:0000256" key="6">
    <source>
        <dbReference type="ARBA" id="ARBA00022737"/>
    </source>
</evidence>
<evidence type="ECO:0000313" key="12">
    <source>
        <dbReference type="EMBL" id="KAL3870188.1"/>
    </source>
</evidence>
<dbReference type="InterPro" id="IPR036770">
    <property type="entry name" value="Ankyrin_rpt-contain_sf"/>
</dbReference>
<keyword evidence="7" id="KW-0106">Calcium</keyword>
<dbReference type="InterPro" id="IPR024862">
    <property type="entry name" value="TRPV"/>
</dbReference>
<keyword evidence="8" id="KW-0406">Ion transport</keyword>
<dbReference type="Proteomes" id="UP001634394">
    <property type="component" value="Unassembled WGS sequence"/>
</dbReference>
<dbReference type="InterPro" id="IPR002110">
    <property type="entry name" value="Ankyrin_rpt"/>
</dbReference>
<feature type="transmembrane region" description="Helical" evidence="11">
    <location>
        <begin position="367"/>
        <end position="391"/>
    </location>
</feature>
<evidence type="ECO:0000256" key="8">
    <source>
        <dbReference type="ARBA" id="ARBA00023065"/>
    </source>
</evidence>
<feature type="transmembrane region" description="Helical" evidence="11">
    <location>
        <begin position="306"/>
        <end position="327"/>
    </location>
</feature>
<evidence type="ECO:0000256" key="10">
    <source>
        <dbReference type="PROSITE-ProRule" id="PRU00023"/>
    </source>
</evidence>
<dbReference type="EMBL" id="JBJQND010000007">
    <property type="protein sequence ID" value="KAL3870188.1"/>
    <property type="molecule type" value="Genomic_DNA"/>
</dbReference>
<comment type="subcellular location">
    <subcellularLocation>
        <location evidence="1">Cell membrane</location>
        <topology evidence="1">Multi-pass membrane protein</topology>
    </subcellularLocation>
</comment>
<keyword evidence="10" id="KW-0040">ANK repeat</keyword>
<feature type="transmembrane region" description="Helical" evidence="11">
    <location>
        <begin position="541"/>
        <end position="566"/>
    </location>
</feature>
<keyword evidence="2" id="KW-0813">Transport</keyword>
<protein>
    <recommendedName>
        <fullName evidence="14">Ion transport domain-containing protein</fullName>
    </recommendedName>
</protein>
<keyword evidence="6" id="KW-0677">Repeat</keyword>